<accession>A0A1F8AUP6</accession>
<organism evidence="1 2">
    <name type="scientific">Candidatus Woesebacteria bacterium RIFCSPHIGHO2_12_FULL_41_24</name>
    <dbReference type="NCBI Taxonomy" id="1802510"/>
    <lineage>
        <taxon>Bacteria</taxon>
        <taxon>Candidatus Woeseibacteriota</taxon>
    </lineage>
</organism>
<dbReference type="Proteomes" id="UP000178603">
    <property type="component" value="Unassembled WGS sequence"/>
</dbReference>
<gene>
    <name evidence="1" type="ORF">A3E44_03700</name>
</gene>
<dbReference type="EMBL" id="MGGW01000004">
    <property type="protein sequence ID" value="OGM55360.1"/>
    <property type="molecule type" value="Genomic_DNA"/>
</dbReference>
<name>A0A1F8AUP6_9BACT</name>
<evidence type="ECO:0000313" key="1">
    <source>
        <dbReference type="EMBL" id="OGM55360.1"/>
    </source>
</evidence>
<evidence type="ECO:0000313" key="2">
    <source>
        <dbReference type="Proteomes" id="UP000178603"/>
    </source>
</evidence>
<comment type="caution">
    <text evidence="1">The sequence shown here is derived from an EMBL/GenBank/DDBJ whole genome shotgun (WGS) entry which is preliminary data.</text>
</comment>
<protein>
    <submittedName>
        <fullName evidence="1">Uncharacterized protein</fullName>
    </submittedName>
</protein>
<reference evidence="1 2" key="1">
    <citation type="journal article" date="2016" name="Nat. Commun.">
        <title>Thousands of microbial genomes shed light on interconnected biogeochemical processes in an aquifer system.</title>
        <authorList>
            <person name="Anantharaman K."/>
            <person name="Brown C.T."/>
            <person name="Hug L.A."/>
            <person name="Sharon I."/>
            <person name="Castelle C.J."/>
            <person name="Probst A.J."/>
            <person name="Thomas B.C."/>
            <person name="Singh A."/>
            <person name="Wilkins M.J."/>
            <person name="Karaoz U."/>
            <person name="Brodie E.L."/>
            <person name="Williams K.H."/>
            <person name="Hubbard S.S."/>
            <person name="Banfield J.F."/>
        </authorList>
    </citation>
    <scope>NUCLEOTIDE SEQUENCE [LARGE SCALE GENOMIC DNA]</scope>
</reference>
<sequence length="446" mass="46721">MKRSLLSLLVIGVVAAAALGLSRSFFSDTETSSGNTFEAGAIDLLIDNVSYLNGSLNDGTTWTLDNLPGHLFFNFLDLKPDDEGEDTISIHVNNNDAWACMEMKLTANIDNGCTEPETVDGDAQCPTPFPSPTAPGGIGELGDEVNFVFWADDGDNVLEDDELPVLAQGKAKDVLNSKFTLADSASSIFPEIVDGQPLEGLTNYYIAKAWCFGTLGLVPVAAGSGVNPTVASGITCDGTALNNITQTDKLTADISFSAVQARHNPDFLCEPQPSPTPIACIETYAATAHEVNQGTRKNGTAVLANRSVASAMFGIPQTTGTPSDAGFPAGSFYSLGFNIGSLEGGSVVLGFTNPFYPNPAGADLQVFEVTGGTYPDEKVKVEVGTTSAGPWTVVSAAAIRDEDIEIPAGSWQFVRLTDVSNIALFESTADAYDVDAVRALCGTPGD</sequence>
<dbReference type="AlphaFoldDB" id="A0A1F8AUP6"/>
<proteinExistence type="predicted"/>